<name>A0A2S6HD40_9GAMM</name>
<comment type="caution">
    <text evidence="2">The sequence shown here is derived from an EMBL/GenBank/DDBJ whole genome shotgun (WGS) entry which is preliminary data.</text>
</comment>
<dbReference type="RefSeq" id="WP_104429263.1">
    <property type="nucleotide sequence ID" value="NZ_PTIZ01000006.1"/>
</dbReference>
<evidence type="ECO:0000259" key="1">
    <source>
        <dbReference type="PROSITE" id="PS50104"/>
    </source>
</evidence>
<feature type="domain" description="TIR" evidence="1">
    <location>
        <begin position="1"/>
        <end position="127"/>
    </location>
</feature>
<organism evidence="2 3">
    <name type="scientific">Methylobacter tundripaludum</name>
    <dbReference type="NCBI Taxonomy" id="173365"/>
    <lineage>
        <taxon>Bacteria</taxon>
        <taxon>Pseudomonadati</taxon>
        <taxon>Pseudomonadota</taxon>
        <taxon>Gammaproteobacteria</taxon>
        <taxon>Methylococcales</taxon>
        <taxon>Methylococcaceae</taxon>
        <taxon>Methylobacter</taxon>
    </lineage>
</organism>
<dbReference type="EMBL" id="PTIZ01000006">
    <property type="protein sequence ID" value="PPK75414.1"/>
    <property type="molecule type" value="Genomic_DNA"/>
</dbReference>
<dbReference type="AlphaFoldDB" id="A0A2S6HD40"/>
<evidence type="ECO:0000313" key="3">
    <source>
        <dbReference type="Proteomes" id="UP000240010"/>
    </source>
</evidence>
<sequence>MSTKVFISWSGDLSRQLAEAVRSWLPGVLQYVKPYFTPDDIEKGTKWSTEIIKELEESEVGIICLTRDNLNKPWILFEAGALSKNFGKSKVCTLLFGIDSSDLTGPLTGFQDTKFNKTDFKKLIESINKEGGDAKLDSKILDEVFEMWWEN</sequence>
<dbReference type="Pfam" id="PF13676">
    <property type="entry name" value="TIR_2"/>
    <property type="match status" value="1"/>
</dbReference>
<evidence type="ECO:0000313" key="2">
    <source>
        <dbReference type="EMBL" id="PPK75414.1"/>
    </source>
</evidence>
<dbReference type="InterPro" id="IPR000157">
    <property type="entry name" value="TIR_dom"/>
</dbReference>
<proteinExistence type="predicted"/>
<dbReference type="Gene3D" id="3.40.50.10140">
    <property type="entry name" value="Toll/interleukin-1 receptor homology (TIR) domain"/>
    <property type="match status" value="1"/>
</dbReference>
<gene>
    <name evidence="2" type="ORF">B0F87_106262</name>
</gene>
<protein>
    <submittedName>
        <fullName evidence="2">TIR domain-containing protein</fullName>
    </submittedName>
</protein>
<dbReference type="PROSITE" id="PS50104">
    <property type="entry name" value="TIR"/>
    <property type="match status" value="1"/>
</dbReference>
<dbReference type="InterPro" id="IPR035897">
    <property type="entry name" value="Toll_tir_struct_dom_sf"/>
</dbReference>
<dbReference type="Proteomes" id="UP000240010">
    <property type="component" value="Unassembled WGS sequence"/>
</dbReference>
<dbReference type="SUPFAM" id="SSF52200">
    <property type="entry name" value="Toll/Interleukin receptor TIR domain"/>
    <property type="match status" value="1"/>
</dbReference>
<dbReference type="GO" id="GO:0007165">
    <property type="term" value="P:signal transduction"/>
    <property type="evidence" value="ECO:0007669"/>
    <property type="project" value="InterPro"/>
</dbReference>
<reference evidence="2 3" key="1">
    <citation type="submission" date="2018-02" db="EMBL/GenBank/DDBJ databases">
        <title>Subsurface microbial communities from deep shales in Ohio and West Virginia, USA.</title>
        <authorList>
            <person name="Wrighton K."/>
        </authorList>
    </citation>
    <scope>NUCLEOTIDE SEQUENCE [LARGE SCALE GENOMIC DNA]</scope>
    <source>
        <strain evidence="2 3">OWC-DMM</strain>
    </source>
</reference>
<accession>A0A2S6HD40</accession>